<name>A0A0E9QC00_ANGAN</name>
<sequence>MTEQLIKMVRHC</sequence>
<dbReference type="EMBL" id="GBXM01094181">
    <property type="protein sequence ID" value="JAH14396.1"/>
    <property type="molecule type" value="Transcribed_RNA"/>
</dbReference>
<evidence type="ECO:0000313" key="1">
    <source>
        <dbReference type="EMBL" id="JAH14396.1"/>
    </source>
</evidence>
<accession>A0A0E9QC00</accession>
<reference evidence="1" key="1">
    <citation type="submission" date="2014-11" db="EMBL/GenBank/DDBJ databases">
        <authorList>
            <person name="Amaro Gonzalez C."/>
        </authorList>
    </citation>
    <scope>NUCLEOTIDE SEQUENCE</scope>
</reference>
<proteinExistence type="predicted"/>
<organism evidence="1">
    <name type="scientific">Anguilla anguilla</name>
    <name type="common">European freshwater eel</name>
    <name type="synonym">Muraena anguilla</name>
    <dbReference type="NCBI Taxonomy" id="7936"/>
    <lineage>
        <taxon>Eukaryota</taxon>
        <taxon>Metazoa</taxon>
        <taxon>Chordata</taxon>
        <taxon>Craniata</taxon>
        <taxon>Vertebrata</taxon>
        <taxon>Euteleostomi</taxon>
        <taxon>Actinopterygii</taxon>
        <taxon>Neopterygii</taxon>
        <taxon>Teleostei</taxon>
        <taxon>Anguilliformes</taxon>
        <taxon>Anguillidae</taxon>
        <taxon>Anguilla</taxon>
    </lineage>
</organism>
<protein>
    <submittedName>
        <fullName evidence="1">Uncharacterized protein</fullName>
    </submittedName>
</protein>
<reference evidence="1" key="2">
    <citation type="journal article" date="2015" name="Fish Shellfish Immunol.">
        <title>Early steps in the European eel (Anguilla anguilla)-Vibrio vulnificus interaction in the gills: Role of the RtxA13 toxin.</title>
        <authorList>
            <person name="Callol A."/>
            <person name="Pajuelo D."/>
            <person name="Ebbesson L."/>
            <person name="Teles M."/>
            <person name="MacKenzie S."/>
            <person name="Amaro C."/>
        </authorList>
    </citation>
    <scope>NUCLEOTIDE SEQUENCE</scope>
</reference>